<organism evidence="2 3">
    <name type="scientific">Testicularia cyperi</name>
    <dbReference type="NCBI Taxonomy" id="1882483"/>
    <lineage>
        <taxon>Eukaryota</taxon>
        <taxon>Fungi</taxon>
        <taxon>Dikarya</taxon>
        <taxon>Basidiomycota</taxon>
        <taxon>Ustilaginomycotina</taxon>
        <taxon>Ustilaginomycetes</taxon>
        <taxon>Ustilaginales</taxon>
        <taxon>Anthracoideaceae</taxon>
        <taxon>Testicularia</taxon>
    </lineage>
</organism>
<feature type="transmembrane region" description="Helical" evidence="1">
    <location>
        <begin position="27"/>
        <end position="54"/>
    </location>
</feature>
<dbReference type="EMBL" id="KZ819190">
    <property type="protein sequence ID" value="PWZ01446.1"/>
    <property type="molecule type" value="Genomic_DNA"/>
</dbReference>
<dbReference type="InParanoid" id="A0A317XSZ1"/>
<keyword evidence="3" id="KW-1185">Reference proteome</keyword>
<protein>
    <submittedName>
        <fullName evidence="2">Uncharacterized protein</fullName>
    </submittedName>
</protein>
<keyword evidence="1" id="KW-0472">Membrane</keyword>
<dbReference type="AlphaFoldDB" id="A0A317XSZ1"/>
<reference evidence="2 3" key="1">
    <citation type="journal article" date="2018" name="Mol. Biol. Evol.">
        <title>Broad Genomic Sampling Reveals a Smut Pathogenic Ancestry of the Fungal Clade Ustilaginomycotina.</title>
        <authorList>
            <person name="Kijpornyongpan T."/>
            <person name="Mondo S.J."/>
            <person name="Barry K."/>
            <person name="Sandor L."/>
            <person name="Lee J."/>
            <person name="Lipzen A."/>
            <person name="Pangilinan J."/>
            <person name="LaButti K."/>
            <person name="Hainaut M."/>
            <person name="Henrissat B."/>
            <person name="Grigoriev I.V."/>
            <person name="Spatafora J.W."/>
            <person name="Aime M.C."/>
        </authorList>
    </citation>
    <scope>NUCLEOTIDE SEQUENCE [LARGE SCALE GENOMIC DNA]</scope>
    <source>
        <strain evidence="2 3">MCA 3645</strain>
    </source>
</reference>
<name>A0A317XSZ1_9BASI</name>
<evidence type="ECO:0000256" key="1">
    <source>
        <dbReference type="SAM" id="Phobius"/>
    </source>
</evidence>
<keyword evidence="1" id="KW-0812">Transmembrane</keyword>
<keyword evidence="1" id="KW-1133">Transmembrane helix</keyword>
<evidence type="ECO:0000313" key="3">
    <source>
        <dbReference type="Proteomes" id="UP000246740"/>
    </source>
</evidence>
<proteinExistence type="predicted"/>
<dbReference type="Proteomes" id="UP000246740">
    <property type="component" value="Unassembled WGS sequence"/>
</dbReference>
<evidence type="ECO:0000313" key="2">
    <source>
        <dbReference type="EMBL" id="PWZ01446.1"/>
    </source>
</evidence>
<sequence length="95" mass="10767">MSPLSYTRSNFVNLSAHPSSYFHLRTWFVVSLSLCVVPSILFQTLYASTVSCLVSSAKCPHMMNPRTTLRQVHTDTTTLSNSPLQVYKQLMWRGP</sequence>
<accession>A0A317XSZ1</accession>
<gene>
    <name evidence="2" type="ORF">BCV70DRAFT_73888</name>
</gene>